<keyword evidence="3" id="KW-1185">Reference proteome</keyword>
<comment type="caution">
    <text evidence="2">The sequence shown here is derived from an EMBL/GenBank/DDBJ whole genome shotgun (WGS) entry which is preliminary data.</text>
</comment>
<feature type="transmembrane region" description="Helical" evidence="1">
    <location>
        <begin position="21"/>
        <end position="43"/>
    </location>
</feature>
<proteinExistence type="predicted"/>
<reference evidence="3" key="1">
    <citation type="journal article" date="2015" name="Nat. Genet.">
        <title>The genome and transcriptome of the zoonotic hookworm Ancylostoma ceylanicum identify infection-specific gene families.</title>
        <authorList>
            <person name="Schwarz E.M."/>
            <person name="Hu Y."/>
            <person name="Antoshechkin I."/>
            <person name="Miller M.M."/>
            <person name="Sternberg P.W."/>
            <person name="Aroian R.V."/>
        </authorList>
    </citation>
    <scope>NUCLEOTIDE SEQUENCE</scope>
    <source>
        <strain evidence="3">HY135</strain>
    </source>
</reference>
<keyword evidence="1" id="KW-0812">Transmembrane</keyword>
<gene>
    <name evidence="2" type="primary">Acey_s0009.g581</name>
    <name evidence="2" type="ORF">Y032_0009g581</name>
</gene>
<dbReference type="AlphaFoldDB" id="A0A016VIF7"/>
<evidence type="ECO:0000313" key="2">
    <source>
        <dbReference type="EMBL" id="EYC27215.1"/>
    </source>
</evidence>
<name>A0A016VIF7_9BILA</name>
<evidence type="ECO:0000256" key="1">
    <source>
        <dbReference type="SAM" id="Phobius"/>
    </source>
</evidence>
<keyword evidence="1" id="KW-1133">Transmembrane helix</keyword>
<dbReference type="Proteomes" id="UP000024635">
    <property type="component" value="Unassembled WGS sequence"/>
</dbReference>
<accession>A0A016VIF7</accession>
<keyword evidence="1" id="KW-0472">Membrane</keyword>
<protein>
    <submittedName>
        <fullName evidence="2">Uncharacterized protein</fullName>
    </submittedName>
</protein>
<evidence type="ECO:0000313" key="3">
    <source>
        <dbReference type="Proteomes" id="UP000024635"/>
    </source>
</evidence>
<dbReference type="EMBL" id="JARK01001345">
    <property type="protein sequence ID" value="EYC27215.1"/>
    <property type="molecule type" value="Genomic_DNA"/>
</dbReference>
<sequence length="183" mass="20660">MANEGKRWERGLILHKECDSIYCGFLSYMLPFHPYTYFLIISFPTLCPFHSCLNGPPPPSCLYTPIDPYHFTHRANEGESACGDGRRPPLTDLSNFQAIAVSTWVNIDSHLPKAGDSLVKQPGNDLIELGLGVISVETDFPTNPLQKYLCRLRKRWPGTVLVRVKIKTRVEPLGLVTSYAVYY</sequence>
<organism evidence="2 3">
    <name type="scientific">Ancylostoma ceylanicum</name>
    <dbReference type="NCBI Taxonomy" id="53326"/>
    <lineage>
        <taxon>Eukaryota</taxon>
        <taxon>Metazoa</taxon>
        <taxon>Ecdysozoa</taxon>
        <taxon>Nematoda</taxon>
        <taxon>Chromadorea</taxon>
        <taxon>Rhabditida</taxon>
        <taxon>Rhabditina</taxon>
        <taxon>Rhabditomorpha</taxon>
        <taxon>Strongyloidea</taxon>
        <taxon>Ancylostomatidae</taxon>
        <taxon>Ancylostomatinae</taxon>
        <taxon>Ancylostoma</taxon>
    </lineage>
</organism>